<feature type="transmembrane region" description="Helical" evidence="1">
    <location>
        <begin position="150"/>
        <end position="169"/>
    </location>
</feature>
<organism evidence="2 3">
    <name type="scientific">Candidatus Ryanbacteria bacterium RIFCSPHIGHO2_01_FULL_48_27</name>
    <dbReference type="NCBI Taxonomy" id="1802115"/>
    <lineage>
        <taxon>Bacteria</taxon>
        <taxon>Candidatus Ryaniibacteriota</taxon>
    </lineage>
</organism>
<evidence type="ECO:0000313" key="2">
    <source>
        <dbReference type="EMBL" id="OGZ46224.1"/>
    </source>
</evidence>
<feature type="transmembrane region" description="Helical" evidence="1">
    <location>
        <begin position="123"/>
        <end position="144"/>
    </location>
</feature>
<reference evidence="2 3" key="1">
    <citation type="journal article" date="2016" name="Nat. Commun.">
        <title>Thousands of microbial genomes shed light on interconnected biogeochemical processes in an aquifer system.</title>
        <authorList>
            <person name="Anantharaman K."/>
            <person name="Brown C.T."/>
            <person name="Hug L.A."/>
            <person name="Sharon I."/>
            <person name="Castelle C.J."/>
            <person name="Probst A.J."/>
            <person name="Thomas B.C."/>
            <person name="Singh A."/>
            <person name="Wilkins M.J."/>
            <person name="Karaoz U."/>
            <person name="Brodie E.L."/>
            <person name="Williams K.H."/>
            <person name="Hubbard S.S."/>
            <person name="Banfield J.F."/>
        </authorList>
    </citation>
    <scope>NUCLEOTIDE SEQUENCE [LARGE SCALE GENOMIC DNA]</scope>
</reference>
<name>A0A1G2G7J5_9BACT</name>
<dbReference type="AlphaFoldDB" id="A0A1G2G7J5"/>
<feature type="transmembrane region" description="Helical" evidence="1">
    <location>
        <begin position="241"/>
        <end position="260"/>
    </location>
</feature>
<accession>A0A1G2G7J5</accession>
<gene>
    <name evidence="2" type="ORF">A2756_06500</name>
</gene>
<keyword evidence="1" id="KW-0472">Membrane</keyword>
<dbReference type="EMBL" id="MHNL01000001">
    <property type="protein sequence ID" value="OGZ46224.1"/>
    <property type="molecule type" value="Genomic_DNA"/>
</dbReference>
<comment type="caution">
    <text evidence="2">The sequence shown here is derived from an EMBL/GenBank/DDBJ whole genome shotgun (WGS) entry which is preliminary data.</text>
</comment>
<feature type="transmembrane region" description="Helical" evidence="1">
    <location>
        <begin position="267"/>
        <end position="285"/>
    </location>
</feature>
<keyword evidence="1" id="KW-0812">Transmembrane</keyword>
<sequence length="471" mass="51960">MATVLTFLYIAQELVGKVYDQTHVELRRLRNVFALLLVLFVVTIVVGSFCSFQTKLWAIPLIVLPGSLVFLWTVVRGVPFVTVVGSIVLSARHPANNAIPPATVPTPVSNTNIIGDVFDAAVVYGRFIAAVLGSMLAVAFLMIFSPINNAPYLSMLVMMIGEAYLASAIWGRWENEKWRRATEYITIAVTILCLAIMIIPKPIRQGMIARWQEAFGDEKDQIATGVYIVDSFLNLVKGDSGLQQIVVLVFAVGSLLLLFRSKGIMDFIKNSAVLVVIFVAMQWFFKGGPLETADYAICLARERSLKVKIDCDTPGWEDRAKEVMEKRRLAASSASPVVSTTGAAVASTTPPAITSVPEAKTPGYVVHDCVIDHNEEIMVSITPIFQERLASGCKSVTFIERAATANLWFDEWPCPDKVKLALDGTKLPTPLWQNNKWYNTPLKEISSLDKAQRFALGRWGNQTAHVVMSCE</sequence>
<evidence type="ECO:0000256" key="1">
    <source>
        <dbReference type="SAM" id="Phobius"/>
    </source>
</evidence>
<feature type="transmembrane region" description="Helical" evidence="1">
    <location>
        <begin position="181"/>
        <end position="199"/>
    </location>
</feature>
<dbReference type="STRING" id="1802115.A2756_06500"/>
<proteinExistence type="predicted"/>
<protein>
    <submittedName>
        <fullName evidence="2">Uncharacterized protein</fullName>
    </submittedName>
</protein>
<feature type="transmembrane region" description="Helical" evidence="1">
    <location>
        <begin position="32"/>
        <end position="49"/>
    </location>
</feature>
<keyword evidence="1" id="KW-1133">Transmembrane helix</keyword>
<evidence type="ECO:0000313" key="3">
    <source>
        <dbReference type="Proteomes" id="UP000177785"/>
    </source>
</evidence>
<feature type="transmembrane region" description="Helical" evidence="1">
    <location>
        <begin position="69"/>
        <end position="89"/>
    </location>
</feature>
<dbReference type="Proteomes" id="UP000177785">
    <property type="component" value="Unassembled WGS sequence"/>
</dbReference>